<comment type="caution">
    <text evidence="2">The sequence shown here is derived from an EMBL/GenBank/DDBJ whole genome shotgun (WGS) entry which is preliminary data.</text>
</comment>
<keyword evidence="2" id="KW-0808">Transferase</keyword>
<dbReference type="NCBIfam" id="TIGR01444">
    <property type="entry name" value="fkbM_fam"/>
    <property type="match status" value="1"/>
</dbReference>
<evidence type="ECO:0000313" key="2">
    <source>
        <dbReference type="EMBL" id="TDY45228.1"/>
    </source>
</evidence>
<dbReference type="RefSeq" id="WP_134159771.1">
    <property type="nucleotide sequence ID" value="NZ_SORF01000008.1"/>
</dbReference>
<gene>
    <name evidence="2" type="ORF">C7445_10840</name>
</gene>
<dbReference type="Proteomes" id="UP000294581">
    <property type="component" value="Unassembled WGS sequence"/>
</dbReference>
<reference evidence="2 3" key="1">
    <citation type="submission" date="2019-03" db="EMBL/GenBank/DDBJ databases">
        <title>Genomic Encyclopedia of Type Strains, Phase IV (KMG-IV): sequencing the most valuable type-strain genomes for metagenomic binning, comparative biology and taxonomic classification.</title>
        <authorList>
            <person name="Goeker M."/>
        </authorList>
    </citation>
    <scope>NUCLEOTIDE SEQUENCE [LARGE SCALE GENOMIC DNA]</scope>
    <source>
        <strain evidence="2 3">DSM 17974</strain>
    </source>
</reference>
<accession>A0A4R8LL20</accession>
<dbReference type="AlphaFoldDB" id="A0A4R8LL20"/>
<evidence type="ECO:0000313" key="3">
    <source>
        <dbReference type="Proteomes" id="UP000294581"/>
    </source>
</evidence>
<dbReference type="GO" id="GO:0008168">
    <property type="term" value="F:methyltransferase activity"/>
    <property type="evidence" value="ECO:0007669"/>
    <property type="project" value="UniProtKB-KW"/>
</dbReference>
<protein>
    <submittedName>
        <fullName evidence="2">FkbM family methyltransferase</fullName>
    </submittedName>
</protein>
<dbReference type="Gene3D" id="3.40.50.150">
    <property type="entry name" value="Vaccinia Virus protein VP39"/>
    <property type="match status" value="1"/>
</dbReference>
<keyword evidence="2" id="KW-0489">Methyltransferase</keyword>
<dbReference type="OrthoDB" id="5329963at2"/>
<dbReference type="InterPro" id="IPR006342">
    <property type="entry name" value="FkbM_mtfrase"/>
</dbReference>
<dbReference type="GO" id="GO:0032259">
    <property type="term" value="P:methylation"/>
    <property type="evidence" value="ECO:0007669"/>
    <property type="project" value="UniProtKB-KW"/>
</dbReference>
<dbReference type="InterPro" id="IPR029063">
    <property type="entry name" value="SAM-dependent_MTases_sf"/>
</dbReference>
<feature type="domain" description="Methyltransferase FkbM" evidence="1">
    <location>
        <begin position="60"/>
        <end position="223"/>
    </location>
</feature>
<dbReference type="SUPFAM" id="SSF53335">
    <property type="entry name" value="S-adenosyl-L-methionine-dependent methyltransferases"/>
    <property type="match status" value="1"/>
</dbReference>
<sequence length="268" mass="30382">MNSVYVGNGKVLSSTVWGGRLLAPGFDLSIMPVLATHGVFEVQLTKYLIDTVKPGNVVFDIGANIGYFTVLMGLLVQRNGRVVAYEPSPAIFNFLQDNIFINYTNEQTTVVNAAVHDHVGTIALFQTSKFTGNSSVFEPDTQYFSYFRSDEEVTRISIACEPLDKHLHSFEKIDLIKIDVEGAELHVFEGMTDLFHAKKVARVVFEFNKMRIGEQWHRLLDKLLYYRDAFEVTFYTLNNEGQPVICDIVDLLQRNNIVENIVMLFPTP</sequence>
<dbReference type="Pfam" id="PF05050">
    <property type="entry name" value="Methyltransf_21"/>
    <property type="match status" value="1"/>
</dbReference>
<name>A0A4R8LL20_9BACL</name>
<dbReference type="PANTHER" id="PTHR34203">
    <property type="entry name" value="METHYLTRANSFERASE, FKBM FAMILY PROTEIN"/>
    <property type="match status" value="1"/>
</dbReference>
<keyword evidence="3" id="KW-1185">Reference proteome</keyword>
<dbReference type="EMBL" id="SORF01000008">
    <property type="protein sequence ID" value="TDY45228.1"/>
    <property type="molecule type" value="Genomic_DNA"/>
</dbReference>
<evidence type="ECO:0000259" key="1">
    <source>
        <dbReference type="Pfam" id="PF05050"/>
    </source>
</evidence>
<proteinExistence type="predicted"/>
<dbReference type="InterPro" id="IPR052514">
    <property type="entry name" value="SAM-dependent_MTase"/>
</dbReference>
<dbReference type="PANTHER" id="PTHR34203:SF15">
    <property type="entry name" value="SLL1173 PROTEIN"/>
    <property type="match status" value="1"/>
</dbReference>
<organism evidence="2 3">
    <name type="scientific">Alicyclobacillus sacchari</name>
    <dbReference type="NCBI Taxonomy" id="392010"/>
    <lineage>
        <taxon>Bacteria</taxon>
        <taxon>Bacillati</taxon>
        <taxon>Bacillota</taxon>
        <taxon>Bacilli</taxon>
        <taxon>Bacillales</taxon>
        <taxon>Alicyclobacillaceae</taxon>
        <taxon>Alicyclobacillus</taxon>
    </lineage>
</organism>